<evidence type="ECO:0000256" key="1">
    <source>
        <dbReference type="SAM" id="Coils"/>
    </source>
</evidence>
<feature type="coiled-coil region" evidence="1">
    <location>
        <begin position="16"/>
        <end position="66"/>
    </location>
</feature>
<evidence type="ECO:0000313" key="2">
    <source>
        <dbReference type="EMBL" id="MUM65833.1"/>
    </source>
</evidence>
<dbReference type="GeneID" id="10601216"/>
<keyword evidence="1" id="KW-0175">Coiled coil</keyword>
<name>A0A6A9QJ31_ACIIN</name>
<reference evidence="2 3" key="1">
    <citation type="submission" date="2019-10" db="EMBL/GenBank/DDBJ databases">
        <title>Genome Sequences from Six Type Strain Members of the Archaeal Family Sulfolobaceae: Acidianus ambivalens, Acidianus infernus, Metallosphaera prunae, Stygiolobus azoricus, Sulfolobus metallicus, and Sulfurisphaera ohwakuensis.</title>
        <authorList>
            <person name="Counts J.A."/>
            <person name="Kelly R.M."/>
        </authorList>
    </citation>
    <scope>NUCLEOTIDE SEQUENCE [LARGE SCALE GENOMIC DNA]</scope>
    <source>
        <strain evidence="2 3">DSM 3191</strain>
    </source>
</reference>
<dbReference type="PANTHER" id="PTHR38433">
    <property type="match status" value="1"/>
</dbReference>
<dbReference type="Pfam" id="PF07849">
    <property type="entry name" value="DUF1641"/>
    <property type="match status" value="1"/>
</dbReference>
<proteinExistence type="predicted"/>
<protein>
    <submittedName>
        <fullName evidence="2">DUF1641 domain-containing protein</fullName>
    </submittedName>
</protein>
<keyword evidence="3" id="KW-1185">Reference proteome</keyword>
<comment type="caution">
    <text evidence="2">The sequence shown here is derived from an EMBL/GenBank/DDBJ whole genome shotgun (WGS) entry which is preliminary data.</text>
</comment>
<dbReference type="OrthoDB" id="36283at2157"/>
<gene>
    <name evidence="2" type="ORF">D1867_11425</name>
</gene>
<dbReference type="Proteomes" id="UP000440125">
    <property type="component" value="Unassembled WGS sequence"/>
</dbReference>
<dbReference type="InterPro" id="IPR012440">
    <property type="entry name" value="DUF1641"/>
</dbReference>
<accession>A0A6A9QJ31</accession>
<evidence type="ECO:0000313" key="3">
    <source>
        <dbReference type="Proteomes" id="UP000440125"/>
    </source>
</evidence>
<organism evidence="2 3">
    <name type="scientific">Acidianus infernus</name>
    <dbReference type="NCBI Taxonomy" id="12915"/>
    <lineage>
        <taxon>Archaea</taxon>
        <taxon>Thermoproteota</taxon>
        <taxon>Thermoprotei</taxon>
        <taxon>Sulfolobales</taxon>
        <taxon>Sulfolobaceae</taxon>
        <taxon>Acidianus</taxon>
    </lineage>
</organism>
<dbReference type="RefSeq" id="WP_013776508.1">
    <property type="nucleotide sequence ID" value="NZ_WFIY01000004.1"/>
</dbReference>
<sequence>MDERGIQAIDGLVEQIVESKDALEQFLRLLNALQKTGILPLLVGIVEKLDENLAFLAEQNAMLIRNVNMIYSVLSGKEEINNVSLGELIMELKDPDVKRGLYLVLKILKAIGSANKESKP</sequence>
<dbReference type="EMBL" id="WFIY01000004">
    <property type="protein sequence ID" value="MUM65833.1"/>
    <property type="molecule type" value="Genomic_DNA"/>
</dbReference>
<dbReference type="AlphaFoldDB" id="A0A6A9QJ31"/>
<dbReference type="PANTHER" id="PTHR38433:SF1">
    <property type="entry name" value="DUF1641 DOMAIN-CONTAINING PROTEIN"/>
    <property type="match status" value="1"/>
</dbReference>